<evidence type="ECO:0000313" key="3">
    <source>
        <dbReference type="EMBL" id="KRM44303.1"/>
    </source>
</evidence>
<dbReference type="Proteomes" id="UP000051010">
    <property type="component" value="Unassembled WGS sequence"/>
</dbReference>
<organism evidence="3 4">
    <name type="scientific">Lentilactobacillus parafarraginis DSM 18390 = JCM 14109</name>
    <dbReference type="NCBI Taxonomy" id="1423786"/>
    <lineage>
        <taxon>Bacteria</taxon>
        <taxon>Bacillati</taxon>
        <taxon>Bacillota</taxon>
        <taxon>Bacilli</taxon>
        <taxon>Lactobacillales</taxon>
        <taxon>Lactobacillaceae</taxon>
        <taxon>Lentilactobacillus</taxon>
    </lineage>
</organism>
<dbReference type="SUPFAM" id="SSF56281">
    <property type="entry name" value="Metallo-hydrolase/oxidoreductase"/>
    <property type="match status" value="1"/>
</dbReference>
<evidence type="ECO:0000256" key="1">
    <source>
        <dbReference type="ARBA" id="ARBA00022833"/>
    </source>
</evidence>
<dbReference type="CDD" id="cd07716">
    <property type="entry name" value="RNaseZ_short-form-like_MBL-fold"/>
    <property type="match status" value="1"/>
</dbReference>
<accession>A0A0R1YQB4</accession>
<dbReference type="EMBL" id="AZFZ01000016">
    <property type="protein sequence ID" value="KRM44303.1"/>
    <property type="molecule type" value="Genomic_DNA"/>
</dbReference>
<protein>
    <submittedName>
        <fullName evidence="3">Metallo-beta-lactamase domain protein</fullName>
    </submittedName>
</protein>
<comment type="caution">
    <text evidence="3">The sequence shown here is derived from an EMBL/GenBank/DDBJ whole genome shotgun (WGS) entry which is preliminary data.</text>
</comment>
<reference evidence="3 4" key="1">
    <citation type="journal article" date="2015" name="Genome Announc.">
        <title>Expanding the biotechnology potential of lactobacilli through comparative genomics of 213 strains and associated genera.</title>
        <authorList>
            <person name="Sun Z."/>
            <person name="Harris H.M."/>
            <person name="McCann A."/>
            <person name="Guo C."/>
            <person name="Argimon S."/>
            <person name="Zhang W."/>
            <person name="Yang X."/>
            <person name="Jeffery I.B."/>
            <person name="Cooney J.C."/>
            <person name="Kagawa T.F."/>
            <person name="Liu W."/>
            <person name="Song Y."/>
            <person name="Salvetti E."/>
            <person name="Wrobel A."/>
            <person name="Rasinkangas P."/>
            <person name="Parkhill J."/>
            <person name="Rea M.C."/>
            <person name="O'Sullivan O."/>
            <person name="Ritari J."/>
            <person name="Douillard F.P."/>
            <person name="Paul Ross R."/>
            <person name="Yang R."/>
            <person name="Briner A.E."/>
            <person name="Felis G.E."/>
            <person name="de Vos W.M."/>
            <person name="Barrangou R."/>
            <person name="Klaenhammer T.R."/>
            <person name="Caufield P.W."/>
            <person name="Cui Y."/>
            <person name="Zhang H."/>
            <person name="O'Toole P.W."/>
        </authorList>
    </citation>
    <scope>NUCLEOTIDE SEQUENCE [LARGE SCALE GENOMIC DNA]</scope>
    <source>
        <strain evidence="3 4">DSM 18390</strain>
    </source>
</reference>
<dbReference type="InterPro" id="IPR036866">
    <property type="entry name" value="RibonucZ/Hydroxyglut_hydro"/>
</dbReference>
<dbReference type="Gene3D" id="3.60.15.10">
    <property type="entry name" value="Ribonuclease Z/Hydroxyacylglutathione hydrolase-like"/>
    <property type="match status" value="1"/>
</dbReference>
<dbReference type="AlphaFoldDB" id="A0A0R1YQB4"/>
<dbReference type="PATRIC" id="fig|1423786.4.peg.720"/>
<dbReference type="PANTHER" id="PTHR46018">
    <property type="entry name" value="ZINC PHOSPHODIESTERASE ELAC PROTEIN 1"/>
    <property type="match status" value="1"/>
</dbReference>
<gene>
    <name evidence="3" type="ORF">FD47_GL000686</name>
</gene>
<feature type="domain" description="Metallo-beta-lactamase" evidence="2">
    <location>
        <begin position="20"/>
        <end position="213"/>
    </location>
</feature>
<dbReference type="InterPro" id="IPR001279">
    <property type="entry name" value="Metallo-B-lactamas"/>
</dbReference>
<keyword evidence="1" id="KW-0862">Zinc</keyword>
<evidence type="ECO:0000259" key="2">
    <source>
        <dbReference type="SMART" id="SM00849"/>
    </source>
</evidence>
<dbReference type="GO" id="GO:0042781">
    <property type="term" value="F:3'-tRNA processing endoribonuclease activity"/>
    <property type="evidence" value="ECO:0007669"/>
    <property type="project" value="TreeGrafter"/>
</dbReference>
<evidence type="ECO:0000313" key="4">
    <source>
        <dbReference type="Proteomes" id="UP000051010"/>
    </source>
</evidence>
<dbReference type="PANTHER" id="PTHR46018:SF4">
    <property type="entry name" value="METALLO-HYDROLASE YHFI-RELATED"/>
    <property type="match status" value="1"/>
</dbReference>
<dbReference type="Pfam" id="PF12706">
    <property type="entry name" value="Lactamase_B_2"/>
    <property type="match status" value="1"/>
</dbReference>
<dbReference type="SMART" id="SM00849">
    <property type="entry name" value="Lactamase_B"/>
    <property type="match status" value="1"/>
</dbReference>
<name>A0A0R1YQB4_9LACO</name>
<proteinExistence type="predicted"/>
<sequence length="248" mass="27286">MTLKLTVLGYLGGYPANGIGTSSYLLESSGFHLLIDCGSGALLSLEDVLDPLKLNGLILTHYHHDHTADVGVLQYYWQLHSKRYDEAVLPIYGHQLDSQNFKGLDWPNSTKGIAYDPNASLDVGPFSITFLKMHHPVPAFGLRITEKTSEKVLVFTADTNYFPEIAPFAHDADLLMTDTNFYAGKTGTKWHMTSTESGRVAKDAGVKKLLLTHLPADGDQHQLLLEAQESAGDGVSIQLARKYLTIQV</sequence>